<feature type="transmembrane region" description="Helical" evidence="10">
    <location>
        <begin position="276"/>
        <end position="295"/>
    </location>
</feature>
<dbReference type="GO" id="GO:0005743">
    <property type="term" value="C:mitochondrial inner membrane"/>
    <property type="evidence" value="ECO:0007669"/>
    <property type="project" value="TreeGrafter"/>
</dbReference>
<dbReference type="PANTHER" id="PTHR43394:SF11">
    <property type="entry name" value="ATP-BINDING CASSETTE TRANSPORTER"/>
    <property type="match status" value="1"/>
</dbReference>
<keyword evidence="6" id="KW-0547">Nucleotide-binding</keyword>
<dbReference type="CDD" id="cd18577">
    <property type="entry name" value="ABC_6TM_Pgp_ABCB1_D1_like"/>
    <property type="match status" value="1"/>
</dbReference>
<feature type="transmembrane region" description="Helical" evidence="10">
    <location>
        <begin position="177"/>
        <end position="196"/>
    </location>
</feature>
<evidence type="ECO:0000256" key="5">
    <source>
        <dbReference type="ARBA" id="ARBA00022737"/>
    </source>
</evidence>
<feature type="domain" description="ABC transmembrane type-1" evidence="12">
    <location>
        <begin position="69"/>
        <end position="344"/>
    </location>
</feature>
<dbReference type="FunFam" id="3.40.50.300:FF:002283">
    <property type="entry name" value="p-GlycoProtein related"/>
    <property type="match status" value="1"/>
</dbReference>
<dbReference type="SUPFAM" id="SSF90123">
    <property type="entry name" value="ABC transporter transmembrane region"/>
    <property type="match status" value="2"/>
</dbReference>
<gene>
    <name evidence="13" type="ORF">EDB81DRAFT_696652</name>
</gene>
<dbReference type="Gene3D" id="3.40.50.300">
    <property type="entry name" value="P-loop containing nucleotide triphosphate hydrolases"/>
    <property type="match status" value="2"/>
</dbReference>
<evidence type="ECO:0000313" key="14">
    <source>
        <dbReference type="Proteomes" id="UP000738349"/>
    </source>
</evidence>
<evidence type="ECO:0000256" key="3">
    <source>
        <dbReference type="ARBA" id="ARBA00022448"/>
    </source>
</evidence>
<keyword evidence="5" id="KW-0677">Repeat</keyword>
<dbReference type="EMBL" id="JAGMUV010000017">
    <property type="protein sequence ID" value="KAH7131296.1"/>
    <property type="molecule type" value="Genomic_DNA"/>
</dbReference>
<dbReference type="GO" id="GO:0016887">
    <property type="term" value="F:ATP hydrolysis activity"/>
    <property type="evidence" value="ECO:0007669"/>
    <property type="project" value="InterPro"/>
</dbReference>
<feature type="domain" description="ABC transporter" evidence="11">
    <location>
        <begin position="379"/>
        <end position="623"/>
    </location>
</feature>
<feature type="transmembrane region" description="Helical" evidence="10">
    <location>
        <begin position="811"/>
        <end position="831"/>
    </location>
</feature>
<evidence type="ECO:0000256" key="10">
    <source>
        <dbReference type="SAM" id="Phobius"/>
    </source>
</evidence>
<comment type="subcellular location">
    <subcellularLocation>
        <location evidence="1">Membrane</location>
        <topology evidence="1">Multi-pass membrane protein</topology>
    </subcellularLocation>
</comment>
<feature type="transmembrane region" description="Helical" evidence="10">
    <location>
        <begin position="51"/>
        <end position="74"/>
    </location>
</feature>
<dbReference type="SUPFAM" id="SSF52540">
    <property type="entry name" value="P-loop containing nucleoside triphosphate hydrolases"/>
    <property type="match status" value="2"/>
</dbReference>
<feature type="transmembrane region" description="Helical" evidence="10">
    <location>
        <begin position="102"/>
        <end position="123"/>
    </location>
</feature>
<feature type="transmembrane region" description="Helical" evidence="10">
    <location>
        <begin position="911"/>
        <end position="934"/>
    </location>
</feature>
<keyword evidence="14" id="KW-1185">Reference proteome</keyword>
<evidence type="ECO:0000256" key="2">
    <source>
        <dbReference type="ARBA" id="ARBA00007577"/>
    </source>
</evidence>
<dbReference type="InterPro" id="IPR003439">
    <property type="entry name" value="ABC_transporter-like_ATP-bd"/>
</dbReference>
<evidence type="ECO:0000256" key="9">
    <source>
        <dbReference type="ARBA" id="ARBA00023136"/>
    </source>
</evidence>
<dbReference type="PROSITE" id="PS50893">
    <property type="entry name" value="ABC_TRANSPORTER_2"/>
    <property type="match status" value="2"/>
</dbReference>
<sequence length="1251" mass="135293">MPRKEKDANSSSDHLVLDDLEKRALENQGTLIPSPAGYLTLFRYATSLDRVIFVASAAACMTAGAGYPLMMVFVGSLAGKFSDFLDGTTPTDAFNHDVSKQALIFVYIGVCELVVLTLGIYGLNHIGERVTRRLRQAFLDAVLRQNIAFFDSHGAGEIAVSISNDISLAQDGISQKVGLIGFGVGGFLSALVVAFVRHWKLALVLLCLPVIIIVAMGGLGATVKRYQEKSTTGFAKTGNFAEEVISCIRNVTAFGSQRLMLRKYEQSLTEPVKDDFMAKLVMGFFIAIMMFILNTSNGLAFWQGNRFLRWGDGNIAGIITVIFTASLSGILLGHAAPFVAAIAQAGASASRLFAIIDRPSPIDPLSDNGHSLDHVEGAIEFQDIKFKYPSRPDQTILENFSLSVPAGKTIAIVGPSGSGKTTLFSLMERFYPTLHGEIRLDGHPIQTLNTQWFRSLIGLVAQDNFLFNTTVLENIAYGLGADYGKLSEDTVMERVQEAAKLAKADLFIRALPEGYHTKVGERGSQLSGGQRQRVAIARAIVSRPKILLLDEATAALDTRSERLVQDALQAASKDRTTIIIAHRLSTIQKADMIMVLDHGQVVEQGTHEELLAASSTYANLVKAQQLSKNHNAGKVHEVSVDDDADEELEALLPGQKMEARPRAKDHEQSLFQLTSLVWNLNQSERYHMFIGLICSVLAGAGSPTNGIFFGNAIIAMTDPALSTGGRSLNFWALMYLMLGFVLLLVHSIQGYCFAVAGAALGRRGRAYAFASILRQNMAFFDREGNTSGSLAAFLSIEATKLTGISGNTMGAIANSIMTLVSAVAISCSFGWKLGLVASSMIPILLSCGFLRFWVVTKIERRFKAATRAGAIASEAVSAIRTVAALTLETTINGKYAECLQSTRSSDLVQDFASAFFYALSQTLPIFVNALLFWYGGIKLIGTGEYTVQEFFTCFLTVTFGATAAGSLFSYAPEVAGARAATAQLKEILESTPSIDAESEAGILVDDLAGDIDLQSVEFAYPSRPQQTVLQQIDLAANSGHFVALVGGSGSGKSTILNLIERFYDPCKGVVRADQQDIRVLNIASLRSQIALVEQEAPLIGGTLRDCLISDDEAISDQDIELACRSANIHDFIISLPEGYNTIVGARGNRLSGGQKQRIAIAKALLRNPKILLLDEATSALDSESERLVRNAIDSASHGRTTISVAHRLSSIAHAQRIYVFDHGAVVEFGTHDELMERRGKYFELVTLQNIG</sequence>
<dbReference type="SMART" id="SM00382">
    <property type="entry name" value="AAA"/>
    <property type="match status" value="2"/>
</dbReference>
<evidence type="ECO:0000313" key="13">
    <source>
        <dbReference type="EMBL" id="KAH7131296.1"/>
    </source>
</evidence>
<dbReference type="PROSITE" id="PS50929">
    <property type="entry name" value="ABC_TM1F"/>
    <property type="match status" value="2"/>
</dbReference>
<dbReference type="InterPro" id="IPR011527">
    <property type="entry name" value="ABC1_TM_dom"/>
</dbReference>
<proteinExistence type="inferred from homology"/>
<dbReference type="InterPro" id="IPR017871">
    <property type="entry name" value="ABC_transporter-like_CS"/>
</dbReference>
<dbReference type="InterPro" id="IPR003593">
    <property type="entry name" value="AAA+_ATPase"/>
</dbReference>
<evidence type="ECO:0000256" key="1">
    <source>
        <dbReference type="ARBA" id="ARBA00004141"/>
    </source>
</evidence>
<dbReference type="PROSITE" id="PS00211">
    <property type="entry name" value="ABC_TRANSPORTER_1"/>
    <property type="match status" value="2"/>
</dbReference>
<dbReference type="InterPro" id="IPR027417">
    <property type="entry name" value="P-loop_NTPase"/>
</dbReference>
<keyword evidence="3" id="KW-0813">Transport</keyword>
<dbReference type="Pfam" id="PF00664">
    <property type="entry name" value="ABC_membrane"/>
    <property type="match status" value="2"/>
</dbReference>
<name>A0A9P9ISZ5_9HYPO</name>
<accession>A0A9P9ISZ5</accession>
<dbReference type="GO" id="GO:0005524">
    <property type="term" value="F:ATP binding"/>
    <property type="evidence" value="ECO:0007669"/>
    <property type="project" value="UniProtKB-KW"/>
</dbReference>
<keyword evidence="9 10" id="KW-0472">Membrane</keyword>
<dbReference type="GO" id="GO:0090374">
    <property type="term" value="P:oligopeptide export from mitochondrion"/>
    <property type="evidence" value="ECO:0007669"/>
    <property type="project" value="TreeGrafter"/>
</dbReference>
<dbReference type="AlphaFoldDB" id="A0A9P9ISZ5"/>
<feature type="transmembrane region" description="Helical" evidence="10">
    <location>
        <begin position="734"/>
        <end position="760"/>
    </location>
</feature>
<dbReference type="Pfam" id="PF00005">
    <property type="entry name" value="ABC_tran"/>
    <property type="match status" value="2"/>
</dbReference>
<feature type="domain" description="ABC transporter" evidence="11">
    <location>
        <begin position="1011"/>
        <end position="1247"/>
    </location>
</feature>
<evidence type="ECO:0000259" key="11">
    <source>
        <dbReference type="PROSITE" id="PS50893"/>
    </source>
</evidence>
<dbReference type="Proteomes" id="UP000738349">
    <property type="component" value="Unassembled WGS sequence"/>
</dbReference>
<feature type="transmembrane region" description="Helical" evidence="10">
    <location>
        <begin position="315"/>
        <end position="343"/>
    </location>
</feature>
<evidence type="ECO:0000256" key="7">
    <source>
        <dbReference type="ARBA" id="ARBA00022840"/>
    </source>
</evidence>
<evidence type="ECO:0000256" key="6">
    <source>
        <dbReference type="ARBA" id="ARBA00022741"/>
    </source>
</evidence>
<comment type="similarity">
    <text evidence="2">Belongs to the ABC transporter superfamily. ABCB family. Multidrug resistance exporter (TC 3.A.1.201) subfamily.</text>
</comment>
<feature type="domain" description="ABC transmembrane type-1" evidence="12">
    <location>
        <begin position="689"/>
        <end position="976"/>
    </location>
</feature>
<evidence type="ECO:0000256" key="8">
    <source>
        <dbReference type="ARBA" id="ARBA00022989"/>
    </source>
</evidence>
<evidence type="ECO:0000256" key="4">
    <source>
        <dbReference type="ARBA" id="ARBA00022692"/>
    </source>
</evidence>
<dbReference type="GO" id="GO:0015421">
    <property type="term" value="F:ABC-type oligopeptide transporter activity"/>
    <property type="evidence" value="ECO:0007669"/>
    <property type="project" value="TreeGrafter"/>
</dbReference>
<dbReference type="CDD" id="cd18578">
    <property type="entry name" value="ABC_6TM_Pgp_ABCB1_D2_like"/>
    <property type="match status" value="1"/>
</dbReference>
<dbReference type="PANTHER" id="PTHR43394">
    <property type="entry name" value="ATP-DEPENDENT PERMEASE MDL1, MITOCHONDRIAL"/>
    <property type="match status" value="1"/>
</dbReference>
<dbReference type="Gene3D" id="1.20.1560.10">
    <property type="entry name" value="ABC transporter type 1, transmembrane domain"/>
    <property type="match status" value="1"/>
</dbReference>
<dbReference type="FunFam" id="3.40.50.300:FF:000251">
    <property type="entry name" value="ABC transporter B family member 19"/>
    <property type="match status" value="1"/>
</dbReference>
<dbReference type="InterPro" id="IPR039421">
    <property type="entry name" value="Type_1_exporter"/>
</dbReference>
<dbReference type="InterPro" id="IPR036640">
    <property type="entry name" value="ABC1_TM_sf"/>
</dbReference>
<feature type="transmembrane region" description="Helical" evidence="10">
    <location>
        <begin position="689"/>
        <end position="714"/>
    </location>
</feature>
<evidence type="ECO:0000259" key="12">
    <source>
        <dbReference type="PROSITE" id="PS50929"/>
    </source>
</evidence>
<keyword evidence="7" id="KW-0067">ATP-binding</keyword>
<comment type="caution">
    <text evidence="13">The sequence shown here is derived from an EMBL/GenBank/DDBJ whole genome shotgun (WGS) entry which is preliminary data.</text>
</comment>
<keyword evidence="4 10" id="KW-0812">Transmembrane</keyword>
<dbReference type="OrthoDB" id="6500128at2759"/>
<feature type="transmembrane region" description="Helical" evidence="10">
    <location>
        <begin position="837"/>
        <end position="854"/>
    </location>
</feature>
<organism evidence="13 14">
    <name type="scientific">Dactylonectria macrodidyma</name>
    <dbReference type="NCBI Taxonomy" id="307937"/>
    <lineage>
        <taxon>Eukaryota</taxon>
        <taxon>Fungi</taxon>
        <taxon>Dikarya</taxon>
        <taxon>Ascomycota</taxon>
        <taxon>Pezizomycotina</taxon>
        <taxon>Sordariomycetes</taxon>
        <taxon>Hypocreomycetidae</taxon>
        <taxon>Hypocreales</taxon>
        <taxon>Nectriaceae</taxon>
        <taxon>Dactylonectria</taxon>
    </lineage>
</organism>
<keyword evidence="8 10" id="KW-1133">Transmembrane helix</keyword>
<protein>
    <submittedName>
        <fullName evidence="13">Multidrug resistance protein 1, 2</fullName>
    </submittedName>
</protein>
<feature type="transmembrane region" description="Helical" evidence="10">
    <location>
        <begin position="202"/>
        <end position="223"/>
    </location>
</feature>
<dbReference type="CDD" id="cd03249">
    <property type="entry name" value="ABC_MTABC3_MDL1_MDL2"/>
    <property type="match status" value="1"/>
</dbReference>
<reference evidence="13" key="1">
    <citation type="journal article" date="2021" name="Nat. Commun.">
        <title>Genetic determinants of endophytism in the Arabidopsis root mycobiome.</title>
        <authorList>
            <person name="Mesny F."/>
            <person name="Miyauchi S."/>
            <person name="Thiergart T."/>
            <person name="Pickel B."/>
            <person name="Atanasova L."/>
            <person name="Karlsson M."/>
            <person name="Huettel B."/>
            <person name="Barry K.W."/>
            <person name="Haridas S."/>
            <person name="Chen C."/>
            <person name="Bauer D."/>
            <person name="Andreopoulos W."/>
            <person name="Pangilinan J."/>
            <person name="LaButti K."/>
            <person name="Riley R."/>
            <person name="Lipzen A."/>
            <person name="Clum A."/>
            <person name="Drula E."/>
            <person name="Henrissat B."/>
            <person name="Kohler A."/>
            <person name="Grigoriev I.V."/>
            <person name="Martin F.M."/>
            <person name="Hacquard S."/>
        </authorList>
    </citation>
    <scope>NUCLEOTIDE SEQUENCE</scope>
    <source>
        <strain evidence="13">MPI-CAGE-AT-0147</strain>
    </source>
</reference>